<dbReference type="RefSeq" id="WP_179796735.1">
    <property type="nucleotide sequence ID" value="NZ_BAABHP010000009.1"/>
</dbReference>
<feature type="transmembrane region" description="Helical" evidence="5">
    <location>
        <begin position="377"/>
        <end position="398"/>
    </location>
</feature>
<accession>A0A7Y9E1I1</accession>
<evidence type="ECO:0000256" key="5">
    <source>
        <dbReference type="SAM" id="Phobius"/>
    </source>
</evidence>
<gene>
    <name evidence="7" type="ORF">BJ983_005521</name>
</gene>
<dbReference type="InterPro" id="IPR005828">
    <property type="entry name" value="MFS_sugar_transport-like"/>
</dbReference>
<dbReference type="GO" id="GO:0046943">
    <property type="term" value="F:carboxylic acid transmembrane transporter activity"/>
    <property type="evidence" value="ECO:0007669"/>
    <property type="project" value="TreeGrafter"/>
</dbReference>
<dbReference type="PANTHER" id="PTHR23508">
    <property type="entry name" value="CARBOXYLIC ACID TRANSPORTER PROTEIN HOMOLOG"/>
    <property type="match status" value="1"/>
</dbReference>
<evidence type="ECO:0000313" key="8">
    <source>
        <dbReference type="Proteomes" id="UP000535890"/>
    </source>
</evidence>
<feature type="transmembrane region" description="Helical" evidence="5">
    <location>
        <begin position="123"/>
        <end position="145"/>
    </location>
</feature>
<dbReference type="CDD" id="cd17316">
    <property type="entry name" value="MFS_SV2_like"/>
    <property type="match status" value="1"/>
</dbReference>
<protein>
    <submittedName>
        <fullName evidence="7">MFS family permease</fullName>
    </submittedName>
</protein>
<feature type="transmembrane region" description="Helical" evidence="5">
    <location>
        <begin position="98"/>
        <end position="117"/>
    </location>
</feature>
<dbReference type="InterPro" id="IPR036259">
    <property type="entry name" value="MFS_trans_sf"/>
</dbReference>
<reference evidence="7 8" key="1">
    <citation type="submission" date="2020-07" db="EMBL/GenBank/DDBJ databases">
        <title>Sequencing the genomes of 1000 actinobacteria strains.</title>
        <authorList>
            <person name="Klenk H.-P."/>
        </authorList>
    </citation>
    <scope>NUCLEOTIDE SEQUENCE [LARGE SCALE GENOMIC DNA]</scope>
    <source>
        <strain evidence="7 8">DSM 45772</strain>
    </source>
</reference>
<feature type="transmembrane region" description="Helical" evidence="5">
    <location>
        <begin position="444"/>
        <end position="466"/>
    </location>
</feature>
<keyword evidence="8" id="KW-1185">Reference proteome</keyword>
<feature type="transmembrane region" description="Helical" evidence="5">
    <location>
        <begin position="61"/>
        <end position="86"/>
    </location>
</feature>
<keyword evidence="4 5" id="KW-0472">Membrane</keyword>
<dbReference type="GO" id="GO:0005886">
    <property type="term" value="C:plasma membrane"/>
    <property type="evidence" value="ECO:0007669"/>
    <property type="project" value="UniProtKB-SubCell"/>
</dbReference>
<dbReference type="EMBL" id="JACCBN010000001">
    <property type="protein sequence ID" value="NYD39419.1"/>
    <property type="molecule type" value="Genomic_DNA"/>
</dbReference>
<dbReference type="Gene3D" id="1.20.1250.20">
    <property type="entry name" value="MFS general substrate transporter like domains"/>
    <property type="match status" value="1"/>
</dbReference>
<organism evidence="7 8">
    <name type="scientific">Actinomycetospora corticicola</name>
    <dbReference type="NCBI Taxonomy" id="663602"/>
    <lineage>
        <taxon>Bacteria</taxon>
        <taxon>Bacillati</taxon>
        <taxon>Actinomycetota</taxon>
        <taxon>Actinomycetes</taxon>
        <taxon>Pseudonocardiales</taxon>
        <taxon>Pseudonocardiaceae</taxon>
        <taxon>Actinomycetospora</taxon>
    </lineage>
</organism>
<dbReference type="AlphaFoldDB" id="A0A7Y9E1I1"/>
<dbReference type="InterPro" id="IPR020846">
    <property type="entry name" value="MFS_dom"/>
</dbReference>
<dbReference type="SUPFAM" id="SSF103473">
    <property type="entry name" value="MFS general substrate transporter"/>
    <property type="match status" value="1"/>
</dbReference>
<dbReference type="PROSITE" id="PS50850">
    <property type="entry name" value="MFS"/>
    <property type="match status" value="1"/>
</dbReference>
<evidence type="ECO:0000313" key="7">
    <source>
        <dbReference type="EMBL" id="NYD39419.1"/>
    </source>
</evidence>
<sequence>MTATHQPGSVRSLIPARIDRLPWSPFHTRMVVALGTAWILDGLEITIASNVGDKLTDSSRLGLSATAVGGLATAYLIGQVVGALVFGHISDRLGRRRLFMITLAIYFGGSALTAFTIGSGGAAIAFIYLTRFIAGAGIGGEYAAINSAIDELIPASYRGRVDIAVNGTYWAGAAIAAVVQVPLLSGALSPAIDWRVAFLLGPVLGLSILFLRRNLPESPRWQIMHGRGDEAEASISYIEQEVEAGGKPLPPVDDRKAIEITPTEETGYLALLRVLFRTYPGRSTLGATLMITQSFLYNAIFFTYATVLGTFFGVQDTALYYIPFAIGNFLGPLLLGPLFDSLGRKPMISGTYLLSGSLLVVSAFLFRAGALTATTQTIAWCVIFFFASAGASAAYLTVSEIFPMEVRAKAIAVFFAIAQGFGSIAPLFYGSLIDKNAPDPSKLFLGYIVGAVIMIVGGLVTLALGVKAENQSLEDVATPLSVVRASGAASP</sequence>
<evidence type="ECO:0000256" key="3">
    <source>
        <dbReference type="ARBA" id="ARBA00022989"/>
    </source>
</evidence>
<evidence type="ECO:0000256" key="2">
    <source>
        <dbReference type="ARBA" id="ARBA00022692"/>
    </source>
</evidence>
<evidence type="ECO:0000259" key="6">
    <source>
        <dbReference type="PROSITE" id="PS50850"/>
    </source>
</evidence>
<feature type="transmembrane region" description="Helical" evidence="5">
    <location>
        <begin position="295"/>
        <end position="314"/>
    </location>
</feature>
<feature type="transmembrane region" description="Helical" evidence="5">
    <location>
        <begin position="410"/>
        <end position="432"/>
    </location>
</feature>
<name>A0A7Y9E1I1_9PSEU</name>
<keyword evidence="2 5" id="KW-0812">Transmembrane</keyword>
<feature type="transmembrane region" description="Helical" evidence="5">
    <location>
        <begin position="166"/>
        <end position="188"/>
    </location>
</feature>
<dbReference type="Proteomes" id="UP000535890">
    <property type="component" value="Unassembled WGS sequence"/>
</dbReference>
<evidence type="ECO:0000256" key="1">
    <source>
        <dbReference type="ARBA" id="ARBA00004651"/>
    </source>
</evidence>
<feature type="transmembrane region" description="Helical" evidence="5">
    <location>
        <begin position="320"/>
        <end position="339"/>
    </location>
</feature>
<dbReference type="Pfam" id="PF00083">
    <property type="entry name" value="Sugar_tr"/>
    <property type="match status" value="1"/>
</dbReference>
<keyword evidence="3 5" id="KW-1133">Transmembrane helix</keyword>
<comment type="subcellular location">
    <subcellularLocation>
        <location evidence="1">Cell membrane</location>
        <topology evidence="1">Multi-pass membrane protein</topology>
    </subcellularLocation>
</comment>
<feature type="transmembrane region" description="Helical" evidence="5">
    <location>
        <begin position="30"/>
        <end position="49"/>
    </location>
</feature>
<feature type="transmembrane region" description="Helical" evidence="5">
    <location>
        <begin position="194"/>
        <end position="211"/>
    </location>
</feature>
<dbReference type="PANTHER" id="PTHR23508:SF10">
    <property type="entry name" value="CARBOXYLIC ACID TRANSPORTER PROTEIN HOMOLOG"/>
    <property type="match status" value="1"/>
</dbReference>
<comment type="caution">
    <text evidence="7">The sequence shown here is derived from an EMBL/GenBank/DDBJ whole genome shotgun (WGS) entry which is preliminary data.</text>
</comment>
<evidence type="ECO:0000256" key="4">
    <source>
        <dbReference type="ARBA" id="ARBA00023136"/>
    </source>
</evidence>
<proteinExistence type="predicted"/>
<feature type="transmembrane region" description="Helical" evidence="5">
    <location>
        <begin position="351"/>
        <end position="371"/>
    </location>
</feature>
<feature type="domain" description="Major facilitator superfamily (MFS) profile" evidence="6">
    <location>
        <begin position="30"/>
        <end position="469"/>
    </location>
</feature>